<accession>K5V857</accession>
<organism evidence="2 3">
    <name type="scientific">Phanerochaete carnosa (strain HHB-10118-sp)</name>
    <name type="common">White-rot fungus</name>
    <name type="synonym">Peniophora carnosa</name>
    <dbReference type="NCBI Taxonomy" id="650164"/>
    <lineage>
        <taxon>Eukaryota</taxon>
        <taxon>Fungi</taxon>
        <taxon>Dikarya</taxon>
        <taxon>Basidiomycota</taxon>
        <taxon>Agaricomycotina</taxon>
        <taxon>Agaricomycetes</taxon>
        <taxon>Polyporales</taxon>
        <taxon>Phanerochaetaceae</taxon>
        <taxon>Phanerochaete</taxon>
    </lineage>
</organism>
<sequence>MLLNPTSSAPEPLHTTTKFNVYTGDEQPSKSGPPKPAVKDTPNEEQATLTVPAVKLEYDEISSAMAARLATSVLCHVLFLKSQIPFPIVQLSRMPSSQAGTRAGKKREELINAVDTLSSHLQTTFITLSAALAQRQKRLRYQDFAGKDPSAGRVCVAYVLGPSVGAAKARVLFIVDGLERKQPVTHMVQNSVAETEDKQAEAAQFAGECQPRYFTADDSNSGSGSDTEDSASEACDEEYEDTATPPPPSRSPSPSPSPNRSPDAHLKTPPPAEEPSPPIKPFIDEDTCASPQTSSKSTLENGSPLTLMRPLSSSSPLAEKRTALPSSHTLSENMSPLSSRQSKPSSPLTPKTVAREAAGPSTLALSENTPPLARRALGQRTFGTPLSLSPAAPRSRPALAAVPAKSMDEEQQALRAADRLLSRTLADACAEADGGLSAELAPTQMHVLLRAPRGFMHPAWVPRQNLTRTLDTQLDAFLEDVVVPPSDAAEDPAVVVSRTPPKPKKYIRTGVKTEGVWVCPKDGPRLARSNPNEPVAGESAEVCEEEEMIWWAWDGKIAGFSEW</sequence>
<feature type="compositionally biased region" description="Low complexity" evidence="1">
    <location>
        <begin position="335"/>
        <end position="346"/>
    </location>
</feature>
<dbReference type="InterPro" id="IPR053729">
    <property type="entry name" value="MAD2L1BP_domain_sf"/>
</dbReference>
<feature type="compositionally biased region" description="Polar residues" evidence="1">
    <location>
        <begin position="324"/>
        <end position="334"/>
    </location>
</feature>
<dbReference type="KEGG" id="pco:PHACADRAFT_181001"/>
<reference evidence="2 3" key="1">
    <citation type="journal article" date="2012" name="BMC Genomics">
        <title>Comparative genomics of the white-rot fungi, Phanerochaete carnosa and P. chrysosporium, to elucidate the genetic basis of the distinct wood types they colonize.</title>
        <authorList>
            <person name="Suzuki H."/>
            <person name="MacDonald J."/>
            <person name="Syed K."/>
            <person name="Salamov A."/>
            <person name="Hori C."/>
            <person name="Aerts A."/>
            <person name="Henrissat B."/>
            <person name="Wiebenga A."/>
            <person name="vanKuyk P.A."/>
            <person name="Barry K."/>
            <person name="Lindquist E."/>
            <person name="LaButti K."/>
            <person name="Lapidus A."/>
            <person name="Lucas S."/>
            <person name="Coutinho P."/>
            <person name="Gong Y."/>
            <person name="Samejima M."/>
            <person name="Mahadevan R."/>
            <person name="Abou-Zaid M."/>
            <person name="de Vries R.P."/>
            <person name="Igarashi K."/>
            <person name="Yadav J.S."/>
            <person name="Grigoriev I.V."/>
            <person name="Master E.R."/>
        </authorList>
    </citation>
    <scope>NUCLEOTIDE SEQUENCE [LARGE SCALE GENOMIC DNA]</scope>
    <source>
        <strain evidence="2 3">HHB-10118-sp</strain>
    </source>
</reference>
<evidence type="ECO:0000256" key="1">
    <source>
        <dbReference type="SAM" id="MobiDB-lite"/>
    </source>
</evidence>
<dbReference type="RefSeq" id="XP_007391550.1">
    <property type="nucleotide sequence ID" value="XM_007391488.1"/>
</dbReference>
<dbReference type="GeneID" id="18909991"/>
<feature type="compositionally biased region" description="Pro residues" evidence="1">
    <location>
        <begin position="244"/>
        <end position="259"/>
    </location>
</feature>
<feature type="region of interest" description="Disordered" evidence="1">
    <location>
        <begin position="1"/>
        <end position="46"/>
    </location>
</feature>
<feature type="region of interest" description="Disordered" evidence="1">
    <location>
        <begin position="383"/>
        <end position="406"/>
    </location>
</feature>
<protein>
    <submittedName>
        <fullName evidence="2">Uncharacterized protein</fullName>
    </submittedName>
</protein>
<feature type="compositionally biased region" description="Polar residues" evidence="1">
    <location>
        <begin position="1"/>
        <end position="20"/>
    </location>
</feature>
<feature type="compositionally biased region" description="Polar residues" evidence="1">
    <location>
        <begin position="289"/>
        <end position="304"/>
    </location>
</feature>
<evidence type="ECO:0000313" key="3">
    <source>
        <dbReference type="Proteomes" id="UP000008370"/>
    </source>
</evidence>
<feature type="region of interest" description="Disordered" evidence="1">
    <location>
        <begin position="213"/>
        <end position="371"/>
    </location>
</feature>
<dbReference type="InParanoid" id="K5V857"/>
<dbReference type="HOGENOM" id="CLU_035340_1_0_1"/>
<dbReference type="Gene3D" id="3.30.900.20">
    <property type="match status" value="1"/>
</dbReference>
<dbReference type="AlphaFoldDB" id="K5V857"/>
<keyword evidence="3" id="KW-1185">Reference proteome</keyword>
<feature type="compositionally biased region" description="Low complexity" evidence="1">
    <location>
        <begin position="385"/>
        <end position="404"/>
    </location>
</feature>
<dbReference type="STRING" id="650164.K5V857"/>
<dbReference type="OrthoDB" id="2387165at2759"/>
<dbReference type="Proteomes" id="UP000008370">
    <property type="component" value="Unassembled WGS sequence"/>
</dbReference>
<feature type="compositionally biased region" description="Acidic residues" evidence="1">
    <location>
        <begin position="226"/>
        <end position="241"/>
    </location>
</feature>
<dbReference type="EMBL" id="JH930469">
    <property type="protein sequence ID" value="EKM58966.1"/>
    <property type="molecule type" value="Genomic_DNA"/>
</dbReference>
<proteinExistence type="predicted"/>
<feature type="compositionally biased region" description="Pro residues" evidence="1">
    <location>
        <begin position="268"/>
        <end position="280"/>
    </location>
</feature>
<evidence type="ECO:0000313" key="2">
    <source>
        <dbReference type="EMBL" id="EKM58966.1"/>
    </source>
</evidence>
<name>K5V857_PHACS</name>
<gene>
    <name evidence="2" type="ORF">PHACADRAFT_181001</name>
</gene>